<keyword evidence="2" id="KW-1185">Reference proteome</keyword>
<proteinExistence type="predicted"/>
<comment type="caution">
    <text evidence="1">The sequence shown here is derived from an EMBL/GenBank/DDBJ whole genome shotgun (WGS) entry which is preliminary data.</text>
</comment>
<gene>
    <name evidence="1" type="ORF">EBO15_01520</name>
</gene>
<sequence>MRIDLPDGQWAEIMPVDRMPARVRRRVRSVLGVDVDPEGKSHMAMSAAIGDEMKTALLAEVITAWSYDQPINRDTVEELPISAYDQLAEAAEEHQAAVNFSQPATPGANSSA</sequence>
<protein>
    <recommendedName>
        <fullName evidence="3">Tail assembly chaperone</fullName>
    </recommendedName>
</protein>
<reference evidence="1 2" key="1">
    <citation type="submission" date="2018-10" db="EMBL/GenBank/DDBJ databases">
        <title>Isolation from soil.</title>
        <authorList>
            <person name="Hu J."/>
        </authorList>
    </citation>
    <scope>NUCLEOTIDE SEQUENCE [LARGE SCALE GENOMIC DNA]</scope>
    <source>
        <strain evidence="1 2">NEAU-Ht49</strain>
    </source>
</reference>
<evidence type="ECO:0000313" key="1">
    <source>
        <dbReference type="EMBL" id="RMI47608.1"/>
    </source>
</evidence>
<evidence type="ECO:0000313" key="2">
    <source>
        <dbReference type="Proteomes" id="UP000282674"/>
    </source>
</evidence>
<dbReference type="EMBL" id="RFFG01000002">
    <property type="protein sequence ID" value="RMI47608.1"/>
    <property type="molecule type" value="Genomic_DNA"/>
</dbReference>
<organism evidence="1 2">
    <name type="scientific">Actinomadura harenae</name>
    <dbReference type="NCBI Taxonomy" id="2483351"/>
    <lineage>
        <taxon>Bacteria</taxon>
        <taxon>Bacillati</taxon>
        <taxon>Actinomycetota</taxon>
        <taxon>Actinomycetes</taxon>
        <taxon>Streptosporangiales</taxon>
        <taxon>Thermomonosporaceae</taxon>
        <taxon>Actinomadura</taxon>
    </lineage>
</organism>
<evidence type="ECO:0008006" key="3">
    <source>
        <dbReference type="Google" id="ProtNLM"/>
    </source>
</evidence>
<dbReference type="RefSeq" id="WP_122192458.1">
    <property type="nucleotide sequence ID" value="NZ_JBHSKC010000016.1"/>
</dbReference>
<accession>A0A3M2MJP7</accession>
<name>A0A3M2MJP7_9ACTN</name>
<dbReference type="OrthoDB" id="4215152at2"/>
<dbReference type="Proteomes" id="UP000282674">
    <property type="component" value="Unassembled WGS sequence"/>
</dbReference>
<dbReference type="AlphaFoldDB" id="A0A3M2MJP7"/>